<protein>
    <submittedName>
        <fullName evidence="1">Tryptophan 7-halogenase</fullName>
    </submittedName>
</protein>
<organism evidence="1 2">
    <name type="scientific">Sphingomonas mollis</name>
    <dbReference type="NCBI Taxonomy" id="2795726"/>
    <lineage>
        <taxon>Bacteria</taxon>
        <taxon>Pseudomonadati</taxon>
        <taxon>Pseudomonadota</taxon>
        <taxon>Alphaproteobacteria</taxon>
        <taxon>Sphingomonadales</taxon>
        <taxon>Sphingomonadaceae</taxon>
        <taxon>Sphingomonas</taxon>
    </lineage>
</organism>
<dbReference type="PANTHER" id="PTHR43747">
    <property type="entry name" value="FAD-BINDING PROTEIN"/>
    <property type="match status" value="1"/>
</dbReference>
<dbReference type="RefSeq" id="WP_199041508.1">
    <property type="nucleotide sequence ID" value="NZ_JAELXS010000018.1"/>
</dbReference>
<accession>A0ABS0XUD1</accession>
<dbReference type="InterPro" id="IPR006905">
    <property type="entry name" value="Flavin_halogenase"/>
</dbReference>
<evidence type="ECO:0000313" key="2">
    <source>
        <dbReference type="Proteomes" id="UP000640426"/>
    </source>
</evidence>
<dbReference type="Pfam" id="PF04820">
    <property type="entry name" value="Trp_halogenase"/>
    <property type="match status" value="1"/>
</dbReference>
<sequence length="508" mass="57027">MQHGEPIRRIVIAGGGTAGWMAAAVIARALPTQQVTVTLVESPQIGTVGVGEATIPPILTLNRLLGLDEDELVRRTGATFKLGIEFSNWGQIGERYFHPFGQYGADLNGIHFHHHWLATQGMTGNTPLDEYSMTIAAARANRFIRPPEDSRHVHSRLAYALHFDAVRYAEYLAEQAKARGVVHLQRRIEGAERDARGHVAALRLDEGDRLEGDLFIDCSGFRGLLIEETMATGYEDWSHWLPMDRALAVPSTPTLPRTPYTRATAGSAGWRWRIPLQHRTGNGHVYCSAHLSDDEAADQLLKGLDAPALADPRPLRFTTGRRRRMWNGNVVALGLAAGFVEPLESTSIHLIQRGVVTLMSLFPDRGFAQADVDQYNRLMAAEFEQVRDFIILHYHLTRRDDSPFWNQVRTMAVPDSLRQRLELFASHGRVFVERGELFTETSWVAVMLGQGLLPRRADPVAMAMPRDQIAAQLVRMRDLVRRGAEGMPTHDQFIERHCRADEYRAETT</sequence>
<keyword evidence="2" id="KW-1185">Reference proteome</keyword>
<dbReference type="PANTHER" id="PTHR43747:SF4">
    <property type="entry name" value="FLAVIN-DEPENDENT TRYPTOPHAN HALOGENASE"/>
    <property type="match status" value="1"/>
</dbReference>
<dbReference type="InterPro" id="IPR036188">
    <property type="entry name" value="FAD/NAD-bd_sf"/>
</dbReference>
<dbReference type="PIRSF" id="PIRSF011396">
    <property type="entry name" value="Trp_halogenase"/>
    <property type="match status" value="1"/>
</dbReference>
<comment type="caution">
    <text evidence="1">The sequence shown here is derived from an EMBL/GenBank/DDBJ whole genome shotgun (WGS) entry which is preliminary data.</text>
</comment>
<name>A0ABS0XUD1_9SPHN</name>
<dbReference type="EMBL" id="JAELXS010000018">
    <property type="protein sequence ID" value="MBJ6123656.1"/>
    <property type="molecule type" value="Genomic_DNA"/>
</dbReference>
<dbReference type="SUPFAM" id="SSF51905">
    <property type="entry name" value="FAD/NAD(P)-binding domain"/>
    <property type="match status" value="1"/>
</dbReference>
<dbReference type="InterPro" id="IPR033856">
    <property type="entry name" value="Trp_halogen"/>
</dbReference>
<evidence type="ECO:0000313" key="1">
    <source>
        <dbReference type="EMBL" id="MBJ6123656.1"/>
    </source>
</evidence>
<gene>
    <name evidence="1" type="ORF">JAO74_17910</name>
</gene>
<proteinExistence type="predicted"/>
<reference evidence="2" key="1">
    <citation type="submission" date="2020-12" db="EMBL/GenBank/DDBJ databases">
        <title>Hymenobacter sp.</title>
        <authorList>
            <person name="Kim M.K."/>
        </authorList>
    </citation>
    <scope>NUCLEOTIDE SEQUENCE [LARGE SCALE GENOMIC DNA]</scope>
    <source>
        <strain evidence="2">BT553</strain>
    </source>
</reference>
<dbReference type="Proteomes" id="UP000640426">
    <property type="component" value="Unassembled WGS sequence"/>
</dbReference>
<dbReference type="InterPro" id="IPR050816">
    <property type="entry name" value="Flavin-dep_Halogenase_NPB"/>
</dbReference>
<dbReference type="Gene3D" id="3.50.50.60">
    <property type="entry name" value="FAD/NAD(P)-binding domain"/>
    <property type="match status" value="1"/>
</dbReference>